<evidence type="ECO:0000256" key="4">
    <source>
        <dbReference type="PROSITE-ProRule" id="PRU10141"/>
    </source>
</evidence>
<dbReference type="InterPro" id="IPR001245">
    <property type="entry name" value="Ser-Thr/Tyr_kinase_cat_dom"/>
</dbReference>
<evidence type="ECO:0000256" key="1">
    <source>
        <dbReference type="ARBA" id="ARBA00022527"/>
    </source>
</evidence>
<dbReference type="OMA" id="HACVCET"/>
<dbReference type="EMBL" id="KE346370">
    <property type="protein sequence ID" value="KJE96212.1"/>
    <property type="molecule type" value="Genomic_DNA"/>
</dbReference>
<dbReference type="PROSITE" id="PS00108">
    <property type="entry name" value="PROTEIN_KINASE_ST"/>
    <property type="match status" value="1"/>
</dbReference>
<evidence type="ECO:0000313" key="9">
    <source>
        <dbReference type="Proteomes" id="UP000008743"/>
    </source>
</evidence>
<dbReference type="Pfam" id="PF07714">
    <property type="entry name" value="PK_Tyr_Ser-Thr"/>
    <property type="match status" value="1"/>
</dbReference>
<dbReference type="SMART" id="SM00220">
    <property type="entry name" value="S_TKc"/>
    <property type="match status" value="1"/>
</dbReference>
<dbReference type="OrthoDB" id="4062651at2759"/>
<gene>
    <name evidence="8" type="ORF">CAOG_006567</name>
</gene>
<dbReference type="InterPro" id="IPR008271">
    <property type="entry name" value="Ser/Thr_kinase_AS"/>
</dbReference>
<dbReference type="SUPFAM" id="SSF56112">
    <property type="entry name" value="Protein kinase-like (PK-like)"/>
    <property type="match status" value="1"/>
</dbReference>
<evidence type="ECO:0000256" key="2">
    <source>
        <dbReference type="ARBA" id="ARBA00022741"/>
    </source>
</evidence>
<keyword evidence="8" id="KW-0808">Transferase</keyword>
<feature type="domain" description="Protein kinase" evidence="7">
    <location>
        <begin position="179"/>
        <end position="439"/>
    </location>
</feature>
<proteinExistence type="predicted"/>
<dbReference type="InterPro" id="IPR011009">
    <property type="entry name" value="Kinase-like_dom_sf"/>
</dbReference>
<feature type="compositionally biased region" description="Low complexity" evidence="5">
    <location>
        <begin position="1"/>
        <end position="15"/>
    </location>
</feature>
<dbReference type="InterPro" id="IPR017441">
    <property type="entry name" value="Protein_kinase_ATP_BS"/>
</dbReference>
<dbReference type="Gene3D" id="1.10.510.10">
    <property type="entry name" value="Transferase(Phosphotransferase) domain 1"/>
    <property type="match status" value="1"/>
</dbReference>
<keyword evidence="3 4" id="KW-0067">ATP-binding</keyword>
<feature type="binding site" evidence="4">
    <location>
        <position position="206"/>
    </location>
    <ligand>
        <name>ATP</name>
        <dbReference type="ChEBI" id="CHEBI:30616"/>
    </ligand>
</feature>
<keyword evidence="1" id="KW-0723">Serine/threonine-protein kinase</keyword>
<organism evidence="8 9">
    <name type="scientific">Capsaspora owczarzaki (strain ATCC 30864)</name>
    <dbReference type="NCBI Taxonomy" id="595528"/>
    <lineage>
        <taxon>Eukaryota</taxon>
        <taxon>Filasterea</taxon>
        <taxon>Capsaspora</taxon>
    </lineage>
</organism>
<dbReference type="RefSeq" id="XP_004345316.1">
    <property type="nucleotide sequence ID" value="XM_004345266.1"/>
</dbReference>
<dbReference type="InterPro" id="IPR001841">
    <property type="entry name" value="Znf_RING"/>
</dbReference>
<dbReference type="Pfam" id="PF13920">
    <property type="entry name" value="zf-C3HC4_3"/>
    <property type="match status" value="1"/>
</dbReference>
<dbReference type="GO" id="GO:0005524">
    <property type="term" value="F:ATP binding"/>
    <property type="evidence" value="ECO:0007669"/>
    <property type="project" value="UniProtKB-UniRule"/>
</dbReference>
<dbReference type="PANTHER" id="PTHR27001:SF931">
    <property type="entry name" value="OS11G0664100 PROTEIN"/>
    <property type="match status" value="1"/>
</dbReference>
<dbReference type="GO" id="GO:0004674">
    <property type="term" value="F:protein serine/threonine kinase activity"/>
    <property type="evidence" value="ECO:0007669"/>
    <property type="project" value="UniProtKB-KW"/>
</dbReference>
<dbReference type="InterPro" id="IPR000719">
    <property type="entry name" value="Prot_kinase_dom"/>
</dbReference>
<dbReference type="Gene3D" id="3.30.200.20">
    <property type="entry name" value="Phosphorylase Kinase, domain 1"/>
    <property type="match status" value="1"/>
</dbReference>
<protein>
    <submittedName>
        <fullName evidence="8">TKL/IRAK protein kinase</fullName>
    </submittedName>
</protein>
<reference evidence="9" key="1">
    <citation type="submission" date="2011-02" db="EMBL/GenBank/DDBJ databases">
        <title>The Genome Sequence of Capsaspora owczarzaki ATCC 30864.</title>
        <authorList>
            <person name="Russ C."/>
            <person name="Cuomo C."/>
            <person name="Burger G."/>
            <person name="Gray M.W."/>
            <person name="Holland P.W.H."/>
            <person name="King N."/>
            <person name="Lang F.B.F."/>
            <person name="Roger A.J."/>
            <person name="Ruiz-Trillo I."/>
            <person name="Young S.K."/>
            <person name="Zeng Q."/>
            <person name="Gargeya S."/>
            <person name="Alvarado L."/>
            <person name="Berlin A."/>
            <person name="Chapman S.B."/>
            <person name="Chen Z."/>
            <person name="Freedman E."/>
            <person name="Gellesch M."/>
            <person name="Goldberg J."/>
            <person name="Griggs A."/>
            <person name="Gujja S."/>
            <person name="Heilman E."/>
            <person name="Heiman D."/>
            <person name="Howarth C."/>
            <person name="Mehta T."/>
            <person name="Neiman D."/>
            <person name="Pearson M."/>
            <person name="Roberts A."/>
            <person name="Saif S."/>
            <person name="Shea T."/>
            <person name="Shenoy N."/>
            <person name="Sisk P."/>
            <person name="Stolte C."/>
            <person name="Sykes S."/>
            <person name="White J."/>
            <person name="Yandava C."/>
            <person name="Haas B."/>
            <person name="Nusbaum C."/>
            <person name="Birren B."/>
        </authorList>
    </citation>
    <scope>NUCLEOTIDE SEQUENCE</scope>
    <source>
        <strain evidence="9">ATCC 30864</strain>
    </source>
</reference>
<feature type="region of interest" description="Disordered" evidence="5">
    <location>
        <begin position="95"/>
        <end position="114"/>
    </location>
</feature>
<sequence>MENQRTTTTTTTTTTSQPPASQRPAQSTRGSIAEAAALAPVALNPTARSDLSSVIQIQRETAIAPPQPAQSALHPSHATAAHPIAQAVTIERSGAVSADEGGAHESQIRSTPVAGRVLAPNRLLHQDRALGAAPAPLLPSQALASSGEAHQSRAAQPGAWCAHVPQTTVSTLRAATSNFAPSTVLGRGAFGTVHSGVLHGTRVAIKRLDSRMAHRTALDLASTEIQALSRYRHPAVVALLAYAVDENDVLLVLDYAAHGTLRLCLDVRPADLDWARRLSISLDIASALVFLQRLVPHMPLMHLDVKSDNVLLDAAHSAKLADFGLSRTIPMRDARLGDNEHCIVRAGKTLGTQYYLCPQLAATGHLSRKTDVHGFGMVLAELCTGEHARVLGSRLQSASSRWEPDRHLTRSPAALNSVNLVWTLAQKCTLPVAAARPSFDACFRQLQDASATSDEHSNSSANHRQCTVCRDAEPTAMLLPCRHACVCETCALSLLERTQAAACPICRQRIQQFELGEFLQTFV</sequence>
<evidence type="ECO:0000259" key="6">
    <source>
        <dbReference type="SMART" id="SM00184"/>
    </source>
</evidence>
<dbReference type="PhylomeDB" id="A0A0D2VX73"/>
<keyword evidence="9" id="KW-1185">Reference proteome</keyword>
<dbReference type="SMART" id="SM00184">
    <property type="entry name" value="RING"/>
    <property type="match status" value="1"/>
</dbReference>
<dbReference type="GO" id="GO:0005886">
    <property type="term" value="C:plasma membrane"/>
    <property type="evidence" value="ECO:0007669"/>
    <property type="project" value="TreeGrafter"/>
</dbReference>
<dbReference type="InParanoid" id="A0A0D2VX73"/>
<dbReference type="Gene3D" id="3.30.40.10">
    <property type="entry name" value="Zinc/RING finger domain, C3HC4 (zinc finger)"/>
    <property type="match status" value="1"/>
</dbReference>
<keyword evidence="8" id="KW-0418">Kinase</keyword>
<dbReference type="PANTHER" id="PTHR27001">
    <property type="entry name" value="OS01G0253100 PROTEIN"/>
    <property type="match status" value="1"/>
</dbReference>
<dbReference type="Proteomes" id="UP000008743">
    <property type="component" value="Unassembled WGS sequence"/>
</dbReference>
<accession>A0A0D2VX73</accession>
<evidence type="ECO:0000259" key="7">
    <source>
        <dbReference type="SMART" id="SM00220"/>
    </source>
</evidence>
<dbReference type="AlphaFoldDB" id="A0A0D2VX73"/>
<keyword evidence="2 4" id="KW-0547">Nucleotide-binding</keyword>
<name>A0A0D2VX73_CAPO3</name>
<dbReference type="eggNOG" id="ENOG502T0N3">
    <property type="taxonomic scope" value="Eukaryota"/>
</dbReference>
<dbReference type="STRING" id="595528.A0A0D2VX73"/>
<evidence type="ECO:0000313" key="8">
    <source>
        <dbReference type="EMBL" id="KJE96212.1"/>
    </source>
</evidence>
<dbReference type="PROSITE" id="PS00107">
    <property type="entry name" value="PROTEIN_KINASE_ATP"/>
    <property type="match status" value="1"/>
</dbReference>
<feature type="region of interest" description="Disordered" evidence="5">
    <location>
        <begin position="1"/>
        <end position="30"/>
    </location>
</feature>
<dbReference type="SUPFAM" id="SSF57850">
    <property type="entry name" value="RING/U-box"/>
    <property type="match status" value="1"/>
</dbReference>
<dbReference type="InterPro" id="IPR013083">
    <property type="entry name" value="Znf_RING/FYVE/PHD"/>
</dbReference>
<feature type="domain" description="RING-type" evidence="6">
    <location>
        <begin position="466"/>
        <end position="506"/>
    </location>
</feature>
<evidence type="ECO:0000256" key="5">
    <source>
        <dbReference type="SAM" id="MobiDB-lite"/>
    </source>
</evidence>
<evidence type="ECO:0000256" key="3">
    <source>
        <dbReference type="ARBA" id="ARBA00022840"/>
    </source>
</evidence>
<feature type="compositionally biased region" description="Polar residues" evidence="5">
    <location>
        <begin position="16"/>
        <end position="30"/>
    </location>
</feature>